<gene>
    <name evidence="1" type="ORF">LUZ63_018443</name>
</gene>
<keyword evidence="2" id="KW-1185">Reference proteome</keyword>
<sequence>MFNWNKAFQPKYTGSAFSGWLYSTIQWTSFDPSHESEIIIRSENQNLIRIYLLSSGKDEEVSRAPPPHSAGVTLRGREMEKYFGNAYRGDPGVPHTSPGRFSAIWLGSFAFSAVTWNYPYIWNLASQWNYHDRWMLHEQYYWKKALAKGEEDDYEFKWNKLDRSIRDSYYHLWPIFWK</sequence>
<dbReference type="PANTHER" id="PTHR36360">
    <property type="entry name" value="ACTIN T1-LIKE PROTEIN"/>
    <property type="match status" value="1"/>
</dbReference>
<accession>A0A9Q0C4D4</accession>
<dbReference type="PANTHER" id="PTHR36360:SF1">
    <property type="entry name" value="ACTIN T1-LIKE PROTEIN"/>
    <property type="match status" value="1"/>
</dbReference>
<evidence type="ECO:0000313" key="1">
    <source>
        <dbReference type="EMBL" id="KAJ1687053.1"/>
    </source>
</evidence>
<protein>
    <submittedName>
        <fullName evidence="1">Uncharacterized protein</fullName>
    </submittedName>
</protein>
<evidence type="ECO:0000313" key="2">
    <source>
        <dbReference type="Proteomes" id="UP001151287"/>
    </source>
</evidence>
<dbReference type="Proteomes" id="UP001151287">
    <property type="component" value="Unassembled WGS sequence"/>
</dbReference>
<dbReference type="AlphaFoldDB" id="A0A9Q0C4D4"/>
<dbReference type="OrthoDB" id="580580at2759"/>
<reference evidence="1" key="1">
    <citation type="journal article" date="2022" name="Cell">
        <title>Repeat-based holocentromeres influence genome architecture and karyotype evolution.</title>
        <authorList>
            <person name="Hofstatter P.G."/>
            <person name="Thangavel G."/>
            <person name="Lux T."/>
            <person name="Neumann P."/>
            <person name="Vondrak T."/>
            <person name="Novak P."/>
            <person name="Zhang M."/>
            <person name="Costa L."/>
            <person name="Castellani M."/>
            <person name="Scott A."/>
            <person name="Toegelov H."/>
            <person name="Fuchs J."/>
            <person name="Mata-Sucre Y."/>
            <person name="Dias Y."/>
            <person name="Vanzela A.L.L."/>
            <person name="Huettel B."/>
            <person name="Almeida C.C.S."/>
            <person name="Simkova H."/>
            <person name="Souza G."/>
            <person name="Pedrosa-Harand A."/>
            <person name="Macas J."/>
            <person name="Mayer K.F.X."/>
            <person name="Houben A."/>
            <person name="Marques A."/>
        </authorList>
    </citation>
    <scope>NUCLEOTIDE SEQUENCE</scope>
    <source>
        <strain evidence="1">RhyBre1mFocal</strain>
    </source>
</reference>
<organism evidence="1 2">
    <name type="scientific">Rhynchospora breviuscula</name>
    <dbReference type="NCBI Taxonomy" id="2022672"/>
    <lineage>
        <taxon>Eukaryota</taxon>
        <taxon>Viridiplantae</taxon>
        <taxon>Streptophyta</taxon>
        <taxon>Embryophyta</taxon>
        <taxon>Tracheophyta</taxon>
        <taxon>Spermatophyta</taxon>
        <taxon>Magnoliopsida</taxon>
        <taxon>Liliopsida</taxon>
        <taxon>Poales</taxon>
        <taxon>Cyperaceae</taxon>
        <taxon>Cyperoideae</taxon>
        <taxon>Rhynchosporeae</taxon>
        <taxon>Rhynchospora</taxon>
    </lineage>
</organism>
<name>A0A9Q0C4D4_9POAL</name>
<proteinExistence type="predicted"/>
<dbReference type="EMBL" id="JAMQYH010000005">
    <property type="protein sequence ID" value="KAJ1687053.1"/>
    <property type="molecule type" value="Genomic_DNA"/>
</dbReference>
<comment type="caution">
    <text evidence="1">The sequence shown here is derived from an EMBL/GenBank/DDBJ whole genome shotgun (WGS) entry which is preliminary data.</text>
</comment>